<dbReference type="InterPro" id="IPR028103">
    <property type="entry name" value="Spatacsin"/>
</dbReference>
<dbReference type="Proteomes" id="UP001141806">
    <property type="component" value="Unassembled WGS sequence"/>
</dbReference>
<evidence type="ECO:0000313" key="1">
    <source>
        <dbReference type="EMBL" id="KAJ4956321.1"/>
    </source>
</evidence>
<keyword evidence="2" id="KW-1185">Reference proteome</keyword>
<name>A0A9Q0H0C6_9MAGN</name>
<dbReference type="GO" id="GO:0005737">
    <property type="term" value="C:cytoplasm"/>
    <property type="evidence" value="ECO:0007669"/>
    <property type="project" value="TreeGrafter"/>
</dbReference>
<gene>
    <name evidence="1" type="ORF">NE237_013104</name>
</gene>
<comment type="caution">
    <text evidence="1">The sequence shown here is derived from an EMBL/GenBank/DDBJ whole genome shotgun (WGS) entry which is preliminary data.</text>
</comment>
<dbReference type="OrthoDB" id="2018754at2759"/>
<reference evidence="1" key="1">
    <citation type="journal article" date="2023" name="Plant J.">
        <title>The genome of the king protea, Protea cynaroides.</title>
        <authorList>
            <person name="Chang J."/>
            <person name="Duong T.A."/>
            <person name="Schoeman C."/>
            <person name="Ma X."/>
            <person name="Roodt D."/>
            <person name="Barker N."/>
            <person name="Li Z."/>
            <person name="Van de Peer Y."/>
            <person name="Mizrachi E."/>
        </authorList>
    </citation>
    <scope>NUCLEOTIDE SEQUENCE</scope>
    <source>
        <tissue evidence="1">Young leaves</tissue>
    </source>
</reference>
<sequence length="190" mass="21128">MALNIRDKNVKYSYNYQNLTNFDGNLPSNENFSAKLPSAELKADIGDKIVKYSYNYQNLTNFDGNLPSNENFSVKLPSAKLKAATIVIVVPLAIVHSEDSILVASCAFLLEFCGLSFSMPRVDIATLRRISSFYKSNDYNKHSEHLSPKGSAFLIVSHEGDIIVSLAQASVDDYLHNDIASTIKHKGYKK</sequence>
<dbReference type="PANTHER" id="PTHR13650">
    <property type="entry name" value="SPATACSIN"/>
    <property type="match status" value="1"/>
</dbReference>
<dbReference type="PANTHER" id="PTHR13650:SF0">
    <property type="entry name" value="SPATACSIN"/>
    <property type="match status" value="1"/>
</dbReference>
<evidence type="ECO:0000313" key="2">
    <source>
        <dbReference type="Proteomes" id="UP001141806"/>
    </source>
</evidence>
<accession>A0A9Q0H0C6</accession>
<dbReference type="AlphaFoldDB" id="A0A9Q0H0C6"/>
<protein>
    <submittedName>
        <fullName evidence="1">Uncharacterized protein</fullName>
    </submittedName>
</protein>
<dbReference type="EMBL" id="JAMYWD010000011">
    <property type="protein sequence ID" value="KAJ4956321.1"/>
    <property type="molecule type" value="Genomic_DNA"/>
</dbReference>
<organism evidence="1 2">
    <name type="scientific">Protea cynaroides</name>
    <dbReference type="NCBI Taxonomy" id="273540"/>
    <lineage>
        <taxon>Eukaryota</taxon>
        <taxon>Viridiplantae</taxon>
        <taxon>Streptophyta</taxon>
        <taxon>Embryophyta</taxon>
        <taxon>Tracheophyta</taxon>
        <taxon>Spermatophyta</taxon>
        <taxon>Magnoliopsida</taxon>
        <taxon>Proteales</taxon>
        <taxon>Proteaceae</taxon>
        <taxon>Protea</taxon>
    </lineage>
</organism>
<proteinExistence type="predicted"/>